<reference evidence="2" key="1">
    <citation type="submission" date="2023-07" db="EMBL/GenBank/DDBJ databases">
        <title>draft genome sequence of fig (Ficus carica).</title>
        <authorList>
            <person name="Takahashi T."/>
            <person name="Nishimura K."/>
        </authorList>
    </citation>
    <scope>NUCLEOTIDE SEQUENCE</scope>
</reference>
<feature type="compositionally biased region" description="Acidic residues" evidence="1">
    <location>
        <begin position="161"/>
        <end position="172"/>
    </location>
</feature>
<protein>
    <submittedName>
        <fullName evidence="2">Uncharacterized protein</fullName>
    </submittedName>
</protein>
<gene>
    <name evidence="2" type="ORF">TIFTF001_018549</name>
</gene>
<feature type="compositionally biased region" description="Acidic residues" evidence="1">
    <location>
        <begin position="221"/>
        <end position="234"/>
    </location>
</feature>
<feature type="region of interest" description="Disordered" evidence="1">
    <location>
        <begin position="1"/>
        <end position="93"/>
    </location>
</feature>
<accession>A0AA88DAW1</accession>
<evidence type="ECO:0000313" key="3">
    <source>
        <dbReference type="Proteomes" id="UP001187192"/>
    </source>
</evidence>
<dbReference type="Proteomes" id="UP001187192">
    <property type="component" value="Unassembled WGS sequence"/>
</dbReference>
<sequence>MENDSDLQADNHNEQRNGAVGDTNAVKLVLVLGDPPESASRRGIELEQEGDEEEEEEVGDGGGGGEDDGVVGGNVEEEREEDEIESVEAALERTKDEGVVGSLAAMELGLRVVGLEGGESRDGVEPVEEAIEGHEVVGGGGREADGGNGGPGEKSGGGEGEGGEEEALEGEDDGFRVLDLDPFELKGGPDADEEGGMSAEEGGKEGEREGVEGGGERGEGGEEEGDLREEEGEPDADKGAGLEVEGVEDVGDHEADGEGSDDGGTAEVEEEGGAGKETDGDAEVVGEGGGAGRSIVVVEGSAGGRAGIGGVRVWVWIGEEIVTVEGRRGRREGRSTN</sequence>
<dbReference type="AlphaFoldDB" id="A0AA88DAW1"/>
<proteinExistence type="predicted"/>
<feature type="region of interest" description="Disordered" evidence="1">
    <location>
        <begin position="133"/>
        <end position="290"/>
    </location>
</feature>
<feature type="compositionally biased region" description="Basic and acidic residues" evidence="1">
    <location>
        <begin position="201"/>
        <end position="220"/>
    </location>
</feature>
<feature type="compositionally biased region" description="Acidic residues" evidence="1">
    <location>
        <begin position="46"/>
        <end position="86"/>
    </location>
</feature>
<evidence type="ECO:0000313" key="2">
    <source>
        <dbReference type="EMBL" id="GMN49391.1"/>
    </source>
</evidence>
<name>A0AA88DAW1_FICCA</name>
<feature type="compositionally biased region" description="Basic and acidic residues" evidence="1">
    <location>
        <begin position="173"/>
        <end position="189"/>
    </location>
</feature>
<evidence type="ECO:0000256" key="1">
    <source>
        <dbReference type="SAM" id="MobiDB-lite"/>
    </source>
</evidence>
<keyword evidence="3" id="KW-1185">Reference proteome</keyword>
<organism evidence="2 3">
    <name type="scientific">Ficus carica</name>
    <name type="common">Common fig</name>
    <dbReference type="NCBI Taxonomy" id="3494"/>
    <lineage>
        <taxon>Eukaryota</taxon>
        <taxon>Viridiplantae</taxon>
        <taxon>Streptophyta</taxon>
        <taxon>Embryophyta</taxon>
        <taxon>Tracheophyta</taxon>
        <taxon>Spermatophyta</taxon>
        <taxon>Magnoliopsida</taxon>
        <taxon>eudicotyledons</taxon>
        <taxon>Gunneridae</taxon>
        <taxon>Pentapetalae</taxon>
        <taxon>rosids</taxon>
        <taxon>fabids</taxon>
        <taxon>Rosales</taxon>
        <taxon>Moraceae</taxon>
        <taxon>Ficeae</taxon>
        <taxon>Ficus</taxon>
    </lineage>
</organism>
<dbReference type="Gramene" id="FCD_00013956-RA">
    <property type="protein sequence ID" value="FCD_00013956-RA:cds"/>
    <property type="gene ID" value="FCD_00013956"/>
</dbReference>
<feature type="compositionally biased region" description="Gly residues" evidence="1">
    <location>
        <begin position="136"/>
        <end position="160"/>
    </location>
</feature>
<dbReference type="EMBL" id="BTGU01000030">
    <property type="protein sequence ID" value="GMN49391.1"/>
    <property type="molecule type" value="Genomic_DNA"/>
</dbReference>
<comment type="caution">
    <text evidence="2">The sequence shown here is derived from an EMBL/GenBank/DDBJ whole genome shotgun (WGS) entry which is preliminary data.</text>
</comment>